<evidence type="ECO:0000313" key="3">
    <source>
        <dbReference type="Ensembl" id="ENSSPUP00000005168.1"/>
    </source>
</evidence>
<evidence type="ECO:0000259" key="2">
    <source>
        <dbReference type="PROSITE" id="PS50186"/>
    </source>
</evidence>
<gene>
    <name evidence="3" type="primary">DEPDC4</name>
</gene>
<reference evidence="3" key="1">
    <citation type="submission" date="2025-08" db="UniProtKB">
        <authorList>
            <consortium name="Ensembl"/>
        </authorList>
    </citation>
    <scope>IDENTIFICATION</scope>
</reference>
<dbReference type="Pfam" id="PF00610">
    <property type="entry name" value="DEP"/>
    <property type="match status" value="1"/>
</dbReference>
<proteinExistence type="predicted"/>
<keyword evidence="4" id="KW-1185">Reference proteome</keyword>
<protein>
    <submittedName>
        <fullName evidence="3">DEP domain containing 4</fullName>
    </submittedName>
</protein>
<reference evidence="3" key="2">
    <citation type="submission" date="2025-09" db="UniProtKB">
        <authorList>
            <consortium name="Ensembl"/>
        </authorList>
    </citation>
    <scope>IDENTIFICATION</scope>
</reference>
<feature type="compositionally biased region" description="Basic residues" evidence="1">
    <location>
        <begin position="160"/>
        <end position="169"/>
    </location>
</feature>
<dbReference type="PROSITE" id="PS50186">
    <property type="entry name" value="DEP"/>
    <property type="match status" value="1"/>
</dbReference>
<sequence>MAARLTPRFRRITSQSELSARRGVGRQRPGCTSPFQATRLWNGIIHALKTQVEIKKRRQHLRTYRNCFTGSNAVDVVLSHLMQSMYLSSSDISRLKGVRLCQALMDHKVFEPAGVKLFRNEKMVFDDTNNTLYRFPESRLSALVLKQNGDAENSSPTKITKPKTKRLSGAKHEVTMSNPLALKDVDKRIEELIQTINTHPSLPQINTVNEPFHLLSKRAIDEVWKQQTLLRLLQLLDLPVLENILESPTKKKENNFRKEEDLIISNIFLDREITCSLNLPQLDKWLCAAVECLEYFPDELIVMVSQQLLQICNEPSDLNLHKKILFDVIVKYYNQARDPILTNRYYDVHSGIIELLENDKRGEALESLQLYLKLLVPNIQEELRRLLTFMDVASELKGYKLQKQFDNRSVVIRSFSKAILQDKGLSKTQSEQLIQILMENHLELFKTPLTLLELISKKLKSFLTGHDPDVNSGFTFCQHLTPEEYEEQKTQTSQHLQQLIQEMDSDTAIPFKQKKKLLKEFQKHHSLVLL</sequence>
<dbReference type="InterPro" id="IPR036390">
    <property type="entry name" value="WH_DNA-bd_sf"/>
</dbReference>
<dbReference type="InterPro" id="IPR000591">
    <property type="entry name" value="DEP_dom"/>
</dbReference>
<dbReference type="PANTHER" id="PTHR16206">
    <property type="entry name" value="DEP DOMAIN-CONTAINING"/>
    <property type="match status" value="1"/>
</dbReference>
<dbReference type="Proteomes" id="UP000694392">
    <property type="component" value="Unplaced"/>
</dbReference>
<dbReference type="PANTHER" id="PTHR16206:SF10">
    <property type="entry name" value="DEP DOMAIN-CONTAINING PROTEIN 4"/>
    <property type="match status" value="1"/>
</dbReference>
<evidence type="ECO:0000313" key="4">
    <source>
        <dbReference type="Proteomes" id="UP000694392"/>
    </source>
</evidence>
<dbReference type="SUPFAM" id="SSF46785">
    <property type="entry name" value="Winged helix' DNA-binding domain"/>
    <property type="match status" value="1"/>
</dbReference>
<feature type="region of interest" description="Disordered" evidence="1">
    <location>
        <begin position="149"/>
        <end position="171"/>
    </location>
</feature>
<feature type="domain" description="DEP" evidence="2">
    <location>
        <begin position="48"/>
        <end position="137"/>
    </location>
</feature>
<name>A0A8D0GEX8_SPHPU</name>
<accession>A0A8D0GEX8</accession>
<dbReference type="GeneTree" id="ENSGT00950000182976"/>
<dbReference type="CDD" id="cd04405">
    <property type="entry name" value="RhoGAP_BRCC3-like"/>
    <property type="match status" value="1"/>
</dbReference>
<dbReference type="OMA" id="LMQNVVF"/>
<dbReference type="Gene3D" id="1.10.10.10">
    <property type="entry name" value="Winged helix-like DNA-binding domain superfamily/Winged helix DNA-binding domain"/>
    <property type="match status" value="1"/>
</dbReference>
<evidence type="ECO:0000256" key="1">
    <source>
        <dbReference type="SAM" id="MobiDB-lite"/>
    </source>
</evidence>
<dbReference type="GO" id="GO:0035556">
    <property type="term" value="P:intracellular signal transduction"/>
    <property type="evidence" value="ECO:0007669"/>
    <property type="project" value="InterPro"/>
</dbReference>
<organism evidence="3 4">
    <name type="scientific">Sphenodon punctatus</name>
    <name type="common">Tuatara</name>
    <name type="synonym">Hatteria punctata</name>
    <dbReference type="NCBI Taxonomy" id="8508"/>
    <lineage>
        <taxon>Eukaryota</taxon>
        <taxon>Metazoa</taxon>
        <taxon>Chordata</taxon>
        <taxon>Craniata</taxon>
        <taxon>Vertebrata</taxon>
        <taxon>Euteleostomi</taxon>
        <taxon>Lepidosauria</taxon>
        <taxon>Sphenodontia</taxon>
        <taxon>Sphenodontidae</taxon>
        <taxon>Sphenodon</taxon>
    </lineage>
</organism>
<dbReference type="CDD" id="cd04446">
    <property type="entry name" value="DEP_DEPDC4"/>
    <property type="match status" value="1"/>
</dbReference>
<dbReference type="SMART" id="SM00049">
    <property type="entry name" value="DEP"/>
    <property type="match status" value="1"/>
</dbReference>
<dbReference type="AlphaFoldDB" id="A0A8D0GEX8"/>
<dbReference type="Ensembl" id="ENSSPUT00000005493.1">
    <property type="protein sequence ID" value="ENSSPUP00000005168.1"/>
    <property type="gene ID" value="ENSSPUG00000004002.1"/>
</dbReference>
<dbReference type="InterPro" id="IPR036388">
    <property type="entry name" value="WH-like_DNA-bd_sf"/>
</dbReference>